<dbReference type="PANTHER" id="PTHR37984">
    <property type="entry name" value="PROTEIN CBG26694"/>
    <property type="match status" value="1"/>
</dbReference>
<feature type="domain" description="Integrase catalytic" evidence="8">
    <location>
        <begin position="157"/>
        <end position="320"/>
    </location>
</feature>
<reference evidence="9" key="1">
    <citation type="submission" date="2021-05" db="EMBL/GenBank/DDBJ databases">
        <authorList>
            <person name="Alioto T."/>
            <person name="Alioto T."/>
            <person name="Gomez Garrido J."/>
        </authorList>
    </citation>
    <scope>NUCLEOTIDE SEQUENCE</scope>
</reference>
<feature type="signal peptide" evidence="6">
    <location>
        <begin position="1"/>
        <end position="16"/>
    </location>
</feature>
<feature type="chain" id="PRO_5036262498" evidence="6">
    <location>
        <begin position="17"/>
        <end position="428"/>
    </location>
</feature>
<dbReference type="SUPFAM" id="SSF53098">
    <property type="entry name" value="Ribonuclease H-like"/>
    <property type="match status" value="1"/>
</dbReference>
<name>A0A8D8WXW4_9HEMI</name>
<dbReference type="PROSITE" id="PS50994">
    <property type="entry name" value="INTEGRASE"/>
    <property type="match status" value="1"/>
</dbReference>
<evidence type="ECO:0000256" key="6">
    <source>
        <dbReference type="SAM" id="SignalP"/>
    </source>
</evidence>
<dbReference type="FunFam" id="3.30.420.10:FF:000063">
    <property type="entry name" value="Retrovirus-related Pol polyprotein from transposon 297-like Protein"/>
    <property type="match status" value="1"/>
</dbReference>
<keyword evidence="6" id="KW-0732">Signal</keyword>
<dbReference type="PROSITE" id="PS50175">
    <property type="entry name" value="ASP_PROT_RETROV"/>
    <property type="match status" value="1"/>
</dbReference>
<dbReference type="GO" id="GO:0003676">
    <property type="term" value="F:nucleic acid binding"/>
    <property type="evidence" value="ECO:0007669"/>
    <property type="project" value="InterPro"/>
</dbReference>
<dbReference type="InterPro" id="IPR012337">
    <property type="entry name" value="RNaseH-like_sf"/>
</dbReference>
<sequence length="428" mass="49295">MLILLSISLYFCKVKSWMKQVSVNDYPIEFKLDTGSETNILPSKYLSYLNPRPDLKKSNVKLEAYGGCHIFPKGSVSVLLETKDRIVEAEFLVVDLNSSVPILGLNTCVDLDLVRKVNILLEGNHEKSKFVQGAVSKACPSRRVPLKVKEPLISHDIPKIPFFKVGVDIAHWAGKDYLVLVDYYTRWIEIRIMSEKSSTEVINCLKRIFCVHGIPAEVFCDKNPFSSYEIRRFASEWNFTLRTASPNHAQSRAMVGKAVGIVKDMFKKSAHEGKDINLFLLNYRNSPVAGFPWSPAQLLYSRQLRSKLPVAPVHLLSTVVDPVVSRNRMLSHQNDQELWYNRMRGKQCNEFYVGESVLVRNVKTNVWERGIVVEKMNFRLYMIRFENGRVFRRNSLYIRKLYERNLEQAFNEVDPDQSLSAPPAYKYT</sequence>
<evidence type="ECO:0000256" key="5">
    <source>
        <dbReference type="ARBA" id="ARBA00022801"/>
    </source>
</evidence>
<keyword evidence="4" id="KW-0255">Endonuclease</keyword>
<dbReference type="InterPro" id="IPR050951">
    <property type="entry name" value="Retrovirus_Pol_polyprotein"/>
</dbReference>
<evidence type="ECO:0000256" key="1">
    <source>
        <dbReference type="ARBA" id="ARBA00022679"/>
    </source>
</evidence>
<dbReference type="InterPro" id="IPR036397">
    <property type="entry name" value="RNaseH_sf"/>
</dbReference>
<feature type="domain" description="Peptidase A2" evidence="7">
    <location>
        <begin position="28"/>
        <end position="107"/>
    </location>
</feature>
<dbReference type="InterPro" id="IPR001995">
    <property type="entry name" value="Peptidase_A2_cat"/>
</dbReference>
<evidence type="ECO:0000259" key="7">
    <source>
        <dbReference type="PROSITE" id="PS50175"/>
    </source>
</evidence>
<dbReference type="GO" id="GO:0006508">
    <property type="term" value="P:proteolysis"/>
    <property type="evidence" value="ECO:0007669"/>
    <property type="project" value="InterPro"/>
</dbReference>
<keyword evidence="3" id="KW-0540">Nuclease</keyword>
<dbReference type="GO" id="GO:0015074">
    <property type="term" value="P:DNA integration"/>
    <property type="evidence" value="ECO:0007669"/>
    <property type="project" value="InterPro"/>
</dbReference>
<dbReference type="GO" id="GO:0016779">
    <property type="term" value="F:nucleotidyltransferase activity"/>
    <property type="evidence" value="ECO:0007669"/>
    <property type="project" value="UniProtKB-KW"/>
</dbReference>
<keyword evidence="1" id="KW-0808">Transferase</keyword>
<evidence type="ECO:0000256" key="4">
    <source>
        <dbReference type="ARBA" id="ARBA00022759"/>
    </source>
</evidence>
<dbReference type="SUPFAM" id="SSF50630">
    <property type="entry name" value="Acid proteases"/>
    <property type="match status" value="1"/>
</dbReference>
<evidence type="ECO:0000259" key="8">
    <source>
        <dbReference type="PROSITE" id="PS50994"/>
    </source>
</evidence>
<dbReference type="AlphaFoldDB" id="A0A8D8WXW4"/>
<keyword evidence="2" id="KW-0548">Nucleotidyltransferase</keyword>
<dbReference type="Gene3D" id="2.40.70.10">
    <property type="entry name" value="Acid Proteases"/>
    <property type="match status" value="1"/>
</dbReference>
<dbReference type="GO" id="GO:0004519">
    <property type="term" value="F:endonuclease activity"/>
    <property type="evidence" value="ECO:0007669"/>
    <property type="project" value="UniProtKB-KW"/>
</dbReference>
<proteinExistence type="predicted"/>
<dbReference type="GO" id="GO:0004190">
    <property type="term" value="F:aspartic-type endopeptidase activity"/>
    <property type="evidence" value="ECO:0007669"/>
    <property type="project" value="InterPro"/>
</dbReference>
<evidence type="ECO:0000256" key="2">
    <source>
        <dbReference type="ARBA" id="ARBA00022695"/>
    </source>
</evidence>
<evidence type="ECO:0000256" key="3">
    <source>
        <dbReference type="ARBA" id="ARBA00022722"/>
    </source>
</evidence>
<dbReference type="PANTHER" id="PTHR37984:SF5">
    <property type="entry name" value="PROTEIN NYNRIN-LIKE"/>
    <property type="match status" value="1"/>
</dbReference>
<protein>
    <submittedName>
        <fullName evidence="9">Uncharacterized protein K02A2.6</fullName>
    </submittedName>
</protein>
<accession>A0A8D8WXW4</accession>
<dbReference type="Gene3D" id="3.30.420.10">
    <property type="entry name" value="Ribonuclease H-like superfamily/Ribonuclease H"/>
    <property type="match status" value="1"/>
</dbReference>
<dbReference type="InterPro" id="IPR001584">
    <property type="entry name" value="Integrase_cat-core"/>
</dbReference>
<evidence type="ECO:0000313" key="9">
    <source>
        <dbReference type="EMBL" id="CAG6676633.1"/>
    </source>
</evidence>
<dbReference type="EMBL" id="HBUF01240297">
    <property type="protein sequence ID" value="CAG6676633.1"/>
    <property type="molecule type" value="Transcribed_RNA"/>
</dbReference>
<organism evidence="9">
    <name type="scientific">Cacopsylla melanoneura</name>
    <dbReference type="NCBI Taxonomy" id="428564"/>
    <lineage>
        <taxon>Eukaryota</taxon>
        <taxon>Metazoa</taxon>
        <taxon>Ecdysozoa</taxon>
        <taxon>Arthropoda</taxon>
        <taxon>Hexapoda</taxon>
        <taxon>Insecta</taxon>
        <taxon>Pterygota</taxon>
        <taxon>Neoptera</taxon>
        <taxon>Paraneoptera</taxon>
        <taxon>Hemiptera</taxon>
        <taxon>Sternorrhyncha</taxon>
        <taxon>Psylloidea</taxon>
        <taxon>Psyllidae</taxon>
        <taxon>Psyllinae</taxon>
        <taxon>Cacopsylla</taxon>
    </lineage>
</organism>
<keyword evidence="5" id="KW-0378">Hydrolase</keyword>
<dbReference type="InterPro" id="IPR021109">
    <property type="entry name" value="Peptidase_aspartic_dom_sf"/>
</dbReference>
<dbReference type="EMBL" id="HBUF01240296">
    <property type="protein sequence ID" value="CAG6676631.1"/>
    <property type="molecule type" value="Transcribed_RNA"/>
</dbReference>
<dbReference type="CDD" id="cd05481">
    <property type="entry name" value="retropepsin_like_LTR_1"/>
    <property type="match status" value="1"/>
</dbReference>